<gene>
    <name evidence="2" type="ORF">KY290_020105</name>
</gene>
<feature type="compositionally biased region" description="Basic and acidic residues" evidence="1">
    <location>
        <begin position="266"/>
        <end position="284"/>
    </location>
</feature>
<organism evidence="2 3">
    <name type="scientific">Solanum tuberosum</name>
    <name type="common">Potato</name>
    <dbReference type="NCBI Taxonomy" id="4113"/>
    <lineage>
        <taxon>Eukaryota</taxon>
        <taxon>Viridiplantae</taxon>
        <taxon>Streptophyta</taxon>
        <taxon>Embryophyta</taxon>
        <taxon>Tracheophyta</taxon>
        <taxon>Spermatophyta</taxon>
        <taxon>Magnoliopsida</taxon>
        <taxon>eudicotyledons</taxon>
        <taxon>Gunneridae</taxon>
        <taxon>Pentapetalae</taxon>
        <taxon>asterids</taxon>
        <taxon>lamiids</taxon>
        <taxon>Solanales</taxon>
        <taxon>Solanaceae</taxon>
        <taxon>Solanoideae</taxon>
        <taxon>Solaneae</taxon>
        <taxon>Solanum</taxon>
    </lineage>
</organism>
<evidence type="ECO:0000313" key="3">
    <source>
        <dbReference type="Proteomes" id="UP000826656"/>
    </source>
</evidence>
<reference evidence="2 3" key="1">
    <citation type="journal article" date="2021" name="bioRxiv">
        <title>Chromosome-scale and haplotype-resolved genome assembly of a tetraploid potato cultivar.</title>
        <authorList>
            <person name="Sun H."/>
            <person name="Jiao W.-B."/>
            <person name="Krause K."/>
            <person name="Campoy J.A."/>
            <person name="Goel M."/>
            <person name="Folz-Donahue K."/>
            <person name="Kukat C."/>
            <person name="Huettel B."/>
            <person name="Schneeberger K."/>
        </authorList>
    </citation>
    <scope>NUCLEOTIDE SEQUENCE [LARGE SCALE GENOMIC DNA]</scope>
    <source>
        <strain evidence="2">SolTubOtavaFocal</strain>
        <tissue evidence="2">Leaves</tissue>
    </source>
</reference>
<keyword evidence="3" id="KW-1185">Reference proteome</keyword>
<protein>
    <recommendedName>
        <fullName evidence="4">Bifunctional endo-1,4-beta-xylanase xylA</fullName>
    </recommendedName>
</protein>
<dbReference type="EMBL" id="JAIVGD010000013">
    <property type="protein sequence ID" value="KAH0764032.1"/>
    <property type="molecule type" value="Genomic_DNA"/>
</dbReference>
<accession>A0ABQ7VL91</accession>
<feature type="region of interest" description="Disordered" evidence="1">
    <location>
        <begin position="257"/>
        <end position="302"/>
    </location>
</feature>
<name>A0ABQ7VL91_SOLTU</name>
<feature type="region of interest" description="Disordered" evidence="1">
    <location>
        <begin position="1"/>
        <end position="122"/>
    </location>
</feature>
<evidence type="ECO:0008006" key="4">
    <source>
        <dbReference type="Google" id="ProtNLM"/>
    </source>
</evidence>
<sequence>MESPSFDLHHSKNSTDFTVSIDENREASCAKNANKSPELRRQFRDTSGQIRADSTTGDYSPHDEVHPTEFSSKMDGGITDGKDSGELRTQATGGYEKSGKGIASPSLDSHPTDIPSNLEGGNTNNNQSIHPDEAAMNLSKGISMKAQDVVSHNSSPVPAARTNDQMSAFHTTGTPTIQEEAVQIQENSMHIQQTNAQSKRNQITESSAAEAHSSNLSFGIRGNSMNVIPNANPSVMQDTIQGMTMEIIDLDQQRKNIQTNQSRQSKGKEVQIGHKDKEGQKNQTEDANQQGGTSRTQQDTSKATMEYQNNFPRISNNFARYDSNLQRSKNVDNQVSINVDHGSTKNLNNQQHSRAQNSKQGDIPEPAPFTVVQSFVARLRYNQSKNETPIVLNSPVHTTR</sequence>
<proteinExistence type="predicted"/>
<feature type="compositionally biased region" description="Polar residues" evidence="1">
    <location>
        <begin position="285"/>
        <end position="302"/>
    </location>
</feature>
<feature type="compositionally biased region" description="Polar residues" evidence="1">
    <location>
        <begin position="344"/>
        <end position="360"/>
    </location>
</feature>
<evidence type="ECO:0000256" key="1">
    <source>
        <dbReference type="SAM" id="MobiDB-lite"/>
    </source>
</evidence>
<feature type="region of interest" description="Disordered" evidence="1">
    <location>
        <begin position="339"/>
        <end position="366"/>
    </location>
</feature>
<evidence type="ECO:0000313" key="2">
    <source>
        <dbReference type="EMBL" id="KAH0764032.1"/>
    </source>
</evidence>
<comment type="caution">
    <text evidence="2">The sequence shown here is derived from an EMBL/GenBank/DDBJ whole genome shotgun (WGS) entry which is preliminary data.</text>
</comment>
<feature type="compositionally biased region" description="Polar residues" evidence="1">
    <location>
        <begin position="45"/>
        <end position="58"/>
    </location>
</feature>
<dbReference type="Proteomes" id="UP000826656">
    <property type="component" value="Unassembled WGS sequence"/>
</dbReference>